<comment type="caution">
    <text evidence="1">The sequence shown here is derived from an EMBL/GenBank/DDBJ whole genome shotgun (WGS) entry which is preliminary data.</text>
</comment>
<dbReference type="AlphaFoldDB" id="A0AAN8L636"/>
<sequence length="60" mass="6635">MTRALSTPSKMVPYPLYSALRLIRAKGCHLGGTVRSVHLSDMKAGPYRRMSTGPRPARHV</sequence>
<gene>
    <name evidence="1" type="ORF">J4Q44_G00265890</name>
</gene>
<evidence type="ECO:0000313" key="1">
    <source>
        <dbReference type="EMBL" id="KAK6302234.1"/>
    </source>
</evidence>
<accession>A0AAN8L636</accession>
<dbReference type="Proteomes" id="UP001356427">
    <property type="component" value="Unassembled WGS sequence"/>
</dbReference>
<keyword evidence="2" id="KW-1185">Reference proteome</keyword>
<dbReference type="EMBL" id="JAGTTL010000025">
    <property type="protein sequence ID" value="KAK6302234.1"/>
    <property type="molecule type" value="Genomic_DNA"/>
</dbReference>
<reference evidence="1 2" key="1">
    <citation type="submission" date="2021-04" db="EMBL/GenBank/DDBJ databases">
        <authorList>
            <person name="De Guttry C."/>
            <person name="Zahm M."/>
            <person name="Klopp C."/>
            <person name="Cabau C."/>
            <person name="Louis A."/>
            <person name="Berthelot C."/>
            <person name="Parey E."/>
            <person name="Roest Crollius H."/>
            <person name="Montfort J."/>
            <person name="Robinson-Rechavi M."/>
            <person name="Bucao C."/>
            <person name="Bouchez O."/>
            <person name="Gislard M."/>
            <person name="Lluch J."/>
            <person name="Milhes M."/>
            <person name="Lampietro C."/>
            <person name="Lopez Roques C."/>
            <person name="Donnadieu C."/>
            <person name="Braasch I."/>
            <person name="Desvignes T."/>
            <person name="Postlethwait J."/>
            <person name="Bobe J."/>
            <person name="Wedekind C."/>
            <person name="Guiguen Y."/>
        </authorList>
    </citation>
    <scope>NUCLEOTIDE SEQUENCE [LARGE SCALE GENOMIC DNA]</scope>
    <source>
        <strain evidence="1">Cs_M1</strain>
        <tissue evidence="1">Blood</tissue>
    </source>
</reference>
<evidence type="ECO:0000313" key="2">
    <source>
        <dbReference type="Proteomes" id="UP001356427"/>
    </source>
</evidence>
<proteinExistence type="predicted"/>
<protein>
    <submittedName>
        <fullName evidence="1">Uncharacterized protein</fullName>
    </submittedName>
</protein>
<name>A0AAN8L636_9TELE</name>
<organism evidence="1 2">
    <name type="scientific">Coregonus suidteri</name>
    <dbReference type="NCBI Taxonomy" id="861788"/>
    <lineage>
        <taxon>Eukaryota</taxon>
        <taxon>Metazoa</taxon>
        <taxon>Chordata</taxon>
        <taxon>Craniata</taxon>
        <taxon>Vertebrata</taxon>
        <taxon>Euteleostomi</taxon>
        <taxon>Actinopterygii</taxon>
        <taxon>Neopterygii</taxon>
        <taxon>Teleostei</taxon>
        <taxon>Protacanthopterygii</taxon>
        <taxon>Salmoniformes</taxon>
        <taxon>Salmonidae</taxon>
        <taxon>Coregoninae</taxon>
        <taxon>Coregonus</taxon>
    </lineage>
</organism>